<dbReference type="SMART" id="SM00530">
    <property type="entry name" value="HTH_XRE"/>
    <property type="match status" value="1"/>
</dbReference>
<evidence type="ECO:0000313" key="2">
    <source>
        <dbReference type="EMBL" id="MEQ6353923.1"/>
    </source>
</evidence>
<comment type="caution">
    <text evidence="2">The sequence shown here is derived from an EMBL/GenBank/DDBJ whole genome shotgun (WGS) entry which is preliminary data.</text>
</comment>
<protein>
    <submittedName>
        <fullName evidence="2">Helix-turn-helix transcriptional regulator</fullName>
    </submittedName>
</protein>
<dbReference type="CDD" id="cd00093">
    <property type="entry name" value="HTH_XRE"/>
    <property type="match status" value="1"/>
</dbReference>
<sequence length="74" mass="8691">MVNTMEMRVKLKEVLEERNMTQGELVKMTGLRQAVVSELVHNQRMSLKKEHITKICEALNIKQIEDILELVENR</sequence>
<evidence type="ECO:0000259" key="1">
    <source>
        <dbReference type="PROSITE" id="PS50943"/>
    </source>
</evidence>
<dbReference type="PROSITE" id="PS50943">
    <property type="entry name" value="HTH_CROC1"/>
    <property type="match status" value="1"/>
</dbReference>
<dbReference type="Proteomes" id="UP001478862">
    <property type="component" value="Unassembled WGS sequence"/>
</dbReference>
<gene>
    <name evidence="2" type="ORF">ABNX05_04785</name>
</gene>
<proteinExistence type="predicted"/>
<dbReference type="Pfam" id="PF13443">
    <property type="entry name" value="HTH_26"/>
    <property type="match status" value="1"/>
</dbReference>
<dbReference type="EMBL" id="JBEGDG010000002">
    <property type="protein sequence ID" value="MEQ6353923.1"/>
    <property type="molecule type" value="Genomic_DNA"/>
</dbReference>
<dbReference type="InterPro" id="IPR010982">
    <property type="entry name" value="Lambda_DNA-bd_dom_sf"/>
</dbReference>
<accession>A0ABV1MN29</accession>
<organism evidence="2 3">
    <name type="scientific">Lysinibacillus zambalensis</name>
    <dbReference type="NCBI Taxonomy" id="3160866"/>
    <lineage>
        <taxon>Bacteria</taxon>
        <taxon>Bacillati</taxon>
        <taxon>Bacillota</taxon>
        <taxon>Bacilli</taxon>
        <taxon>Bacillales</taxon>
        <taxon>Bacillaceae</taxon>
        <taxon>Lysinibacillus</taxon>
    </lineage>
</organism>
<dbReference type="SUPFAM" id="SSF47413">
    <property type="entry name" value="lambda repressor-like DNA-binding domains"/>
    <property type="match status" value="1"/>
</dbReference>
<feature type="domain" description="HTH cro/C1-type" evidence="1">
    <location>
        <begin position="11"/>
        <end position="67"/>
    </location>
</feature>
<dbReference type="Gene3D" id="1.10.260.40">
    <property type="entry name" value="lambda repressor-like DNA-binding domains"/>
    <property type="match status" value="1"/>
</dbReference>
<evidence type="ECO:0000313" key="3">
    <source>
        <dbReference type="Proteomes" id="UP001478862"/>
    </source>
</evidence>
<reference evidence="2 3" key="1">
    <citation type="submission" date="2024-06" db="EMBL/GenBank/DDBJ databases">
        <title>Lysinibacillus zambalefons sp. nov., a Novel Firmicute Isolated from the Poon Bato Zambales Hyperalkaline Spring.</title>
        <authorList>
            <person name="Aja J.A."/>
            <person name="Lazaro J.E.H."/>
            <person name="Llorin L.D."/>
            <person name="Lim K.R."/>
            <person name="Teodosio J."/>
            <person name="Dalisay D.S."/>
        </authorList>
    </citation>
    <scope>NUCLEOTIDE SEQUENCE [LARGE SCALE GENOMIC DNA]</scope>
    <source>
        <strain evidence="2 3">M3</strain>
    </source>
</reference>
<name>A0ABV1MN29_9BACI</name>
<dbReference type="InterPro" id="IPR001387">
    <property type="entry name" value="Cro/C1-type_HTH"/>
</dbReference>
<keyword evidence="3" id="KW-1185">Reference proteome</keyword>